<feature type="region of interest" description="Disordered" evidence="5">
    <location>
        <begin position="1"/>
        <end position="22"/>
    </location>
</feature>
<feature type="compositionally biased region" description="Low complexity" evidence="5">
    <location>
        <begin position="8"/>
        <end position="19"/>
    </location>
</feature>
<dbReference type="Gene3D" id="6.20.50.20">
    <property type="match status" value="1"/>
</dbReference>
<keyword evidence="1" id="KW-0819">tRNA processing</keyword>
<dbReference type="PANTHER" id="PTHR14742:SF0">
    <property type="entry name" value="RIBONUCLEASE P PROTEIN SUBUNIT P21"/>
    <property type="match status" value="1"/>
</dbReference>
<dbReference type="OrthoDB" id="128536at2759"/>
<dbReference type="GO" id="GO:0005655">
    <property type="term" value="C:nucleolar ribonuclease P complex"/>
    <property type="evidence" value="ECO:0007669"/>
    <property type="project" value="TreeGrafter"/>
</dbReference>
<evidence type="ECO:0000256" key="5">
    <source>
        <dbReference type="SAM" id="MobiDB-lite"/>
    </source>
</evidence>
<name>A0A5C5FWU8_9BASI</name>
<comment type="caution">
    <text evidence="6">The sequence shown here is derived from an EMBL/GenBank/DDBJ whole genome shotgun (WGS) entry which is preliminary data.</text>
</comment>
<organism evidence="6 7">
    <name type="scientific">Rhodotorula diobovata</name>
    <dbReference type="NCBI Taxonomy" id="5288"/>
    <lineage>
        <taxon>Eukaryota</taxon>
        <taxon>Fungi</taxon>
        <taxon>Dikarya</taxon>
        <taxon>Basidiomycota</taxon>
        <taxon>Pucciniomycotina</taxon>
        <taxon>Microbotryomycetes</taxon>
        <taxon>Sporidiobolales</taxon>
        <taxon>Sporidiobolaceae</taxon>
        <taxon>Rhodotorula</taxon>
    </lineage>
</organism>
<evidence type="ECO:0000256" key="2">
    <source>
        <dbReference type="ARBA" id="ARBA00022723"/>
    </source>
</evidence>
<dbReference type="AlphaFoldDB" id="A0A5C5FWU8"/>
<proteinExistence type="inferred from homology"/>
<dbReference type="GO" id="GO:0008033">
    <property type="term" value="P:tRNA processing"/>
    <property type="evidence" value="ECO:0007669"/>
    <property type="project" value="UniProtKB-KW"/>
</dbReference>
<evidence type="ECO:0000256" key="3">
    <source>
        <dbReference type="ARBA" id="ARBA00022833"/>
    </source>
</evidence>
<dbReference type="Pfam" id="PF04032">
    <property type="entry name" value="Rpr2"/>
    <property type="match status" value="1"/>
</dbReference>
<evidence type="ECO:0000256" key="4">
    <source>
        <dbReference type="ARBA" id="ARBA00038402"/>
    </source>
</evidence>
<dbReference type="Proteomes" id="UP000311382">
    <property type="component" value="Unassembled WGS sequence"/>
</dbReference>
<sequence length="254" mass="27298">MAKKGRNTAAEPTAATPVPSREALQRLSFLYQASALLNDAIQPRPTKRRRTDKDTRGVIAAEQPPSGVEAAPPHAGGRAMAEGLSASLDTAPVRSRARTNRQIHEPVDPLKPLARHLAREMTEVAKKATVRMDPGVKRTVCKGCGTVLVPGVSASVRIKPSGPHAHLIVHRCLSCHAERRFPAPPHLPPSALPDGAALEGTLQDAVDTPAPPTRQTRRERREARQARTPVFFEREGHVLVRGGAVVPPDGVRGQ</sequence>
<dbReference type="PANTHER" id="PTHR14742">
    <property type="entry name" value="RIBONUCLEASE P SUBUNIT P21"/>
    <property type="match status" value="1"/>
</dbReference>
<feature type="region of interest" description="Disordered" evidence="5">
    <location>
        <begin position="38"/>
        <end position="78"/>
    </location>
</feature>
<feature type="region of interest" description="Disordered" evidence="5">
    <location>
        <begin position="202"/>
        <end position="230"/>
    </location>
</feature>
<protein>
    <submittedName>
        <fullName evidence="6">RNAse P Rpr2/Rpp21/SNM1 subunit domain-containing protein</fullName>
    </submittedName>
</protein>
<gene>
    <name evidence="6" type="ORF">DMC30DRAFT_240863</name>
</gene>
<dbReference type="EMBL" id="SOZI01000060">
    <property type="protein sequence ID" value="TNY20672.1"/>
    <property type="molecule type" value="Genomic_DNA"/>
</dbReference>
<dbReference type="STRING" id="5288.A0A5C5FWU8"/>
<accession>A0A5C5FWU8</accession>
<evidence type="ECO:0000256" key="1">
    <source>
        <dbReference type="ARBA" id="ARBA00022694"/>
    </source>
</evidence>
<comment type="similarity">
    <text evidence="4">Belongs to the eukaryotic/archaeal RNase P protein component 4 family.</text>
</comment>
<keyword evidence="3" id="KW-0862">Zinc</keyword>
<dbReference type="InterPro" id="IPR007175">
    <property type="entry name" value="Rpr2/Snm1/Rpp21"/>
</dbReference>
<reference evidence="6 7" key="1">
    <citation type="submission" date="2019-03" db="EMBL/GenBank/DDBJ databases">
        <title>Rhodosporidium diobovatum UCD-FST 08-225 genome sequencing, assembly, and annotation.</title>
        <authorList>
            <person name="Fakankun I.U."/>
            <person name="Fristensky B."/>
            <person name="Levin D.B."/>
        </authorList>
    </citation>
    <scope>NUCLEOTIDE SEQUENCE [LARGE SCALE GENOMIC DNA]</scope>
    <source>
        <strain evidence="6 7">UCD-FST 08-225</strain>
    </source>
</reference>
<keyword evidence="2" id="KW-0479">Metal-binding</keyword>
<dbReference type="GO" id="GO:0046872">
    <property type="term" value="F:metal ion binding"/>
    <property type="evidence" value="ECO:0007669"/>
    <property type="project" value="UniProtKB-KW"/>
</dbReference>
<keyword evidence="7" id="KW-1185">Reference proteome</keyword>
<evidence type="ECO:0000313" key="6">
    <source>
        <dbReference type="EMBL" id="TNY20672.1"/>
    </source>
</evidence>
<evidence type="ECO:0000313" key="7">
    <source>
        <dbReference type="Proteomes" id="UP000311382"/>
    </source>
</evidence>